<protein>
    <submittedName>
        <fullName evidence="1">Uncharacterized protein</fullName>
    </submittedName>
</protein>
<dbReference type="GO" id="GO:0006355">
    <property type="term" value="P:regulation of DNA-templated transcription"/>
    <property type="evidence" value="ECO:0007669"/>
    <property type="project" value="InterPro"/>
</dbReference>
<dbReference type="InterPro" id="IPR010985">
    <property type="entry name" value="Ribbon_hlx_hlx"/>
</dbReference>
<dbReference type="EMBL" id="JAEPRQ010000003">
    <property type="protein sequence ID" value="MBK4216632.1"/>
    <property type="molecule type" value="Genomic_DNA"/>
</dbReference>
<evidence type="ECO:0000313" key="2">
    <source>
        <dbReference type="Proteomes" id="UP000640485"/>
    </source>
</evidence>
<accession>A0A934VZ33</accession>
<dbReference type="SUPFAM" id="SSF47598">
    <property type="entry name" value="Ribbon-helix-helix"/>
    <property type="match status" value="1"/>
</dbReference>
<comment type="caution">
    <text evidence="1">The sequence shown here is derived from an EMBL/GenBank/DDBJ whole genome shotgun (WGS) entry which is preliminary data.</text>
</comment>
<name>A0A934VZ33_9RHOB</name>
<dbReference type="Gene3D" id="1.10.1220.10">
    <property type="entry name" value="Met repressor-like"/>
    <property type="match status" value="1"/>
</dbReference>
<dbReference type="InterPro" id="IPR013321">
    <property type="entry name" value="Arc_rbn_hlx_hlx"/>
</dbReference>
<sequence>MDDLHIRLPEGLKRQLKKHCRDANISVTSAIIIMITNELREQKLSPLDSSIGDDDQFVGFLLRQ</sequence>
<organism evidence="1 2">
    <name type="scientific">Paracoccus caeni</name>
    <dbReference type="NCBI Taxonomy" id="657651"/>
    <lineage>
        <taxon>Bacteria</taxon>
        <taxon>Pseudomonadati</taxon>
        <taxon>Pseudomonadota</taxon>
        <taxon>Alphaproteobacteria</taxon>
        <taxon>Rhodobacterales</taxon>
        <taxon>Paracoccaceae</taxon>
        <taxon>Paracoccus</taxon>
    </lineage>
</organism>
<reference evidence="1" key="1">
    <citation type="submission" date="2021-01" db="EMBL/GenBank/DDBJ databases">
        <title>Paracoccus amoyensis sp. nov., isolated from the surface seawater along the coast of Xiamen Island, China.</title>
        <authorList>
            <person name="Lyu L."/>
        </authorList>
    </citation>
    <scope>NUCLEOTIDE SEQUENCE</scope>
    <source>
        <strain evidence="1">MJ17</strain>
    </source>
</reference>
<dbReference type="RefSeq" id="WP_200686634.1">
    <property type="nucleotide sequence ID" value="NZ_JAEPRQ010000003.1"/>
</dbReference>
<proteinExistence type="predicted"/>
<evidence type="ECO:0000313" key="1">
    <source>
        <dbReference type="EMBL" id="MBK4216632.1"/>
    </source>
</evidence>
<gene>
    <name evidence="1" type="ORF">JJJ17_11900</name>
</gene>
<dbReference type="AlphaFoldDB" id="A0A934VZ33"/>
<dbReference type="Proteomes" id="UP000640485">
    <property type="component" value="Unassembled WGS sequence"/>
</dbReference>
<keyword evidence="2" id="KW-1185">Reference proteome</keyword>